<dbReference type="EMBL" id="JACTNZ010000010">
    <property type="protein sequence ID" value="KAG5528950.1"/>
    <property type="molecule type" value="Genomic_DNA"/>
</dbReference>
<evidence type="ECO:0000313" key="2">
    <source>
        <dbReference type="EMBL" id="KAG5528950.1"/>
    </source>
</evidence>
<organism evidence="2 3">
    <name type="scientific">Rhododendron griersonianum</name>
    <dbReference type="NCBI Taxonomy" id="479676"/>
    <lineage>
        <taxon>Eukaryota</taxon>
        <taxon>Viridiplantae</taxon>
        <taxon>Streptophyta</taxon>
        <taxon>Embryophyta</taxon>
        <taxon>Tracheophyta</taxon>
        <taxon>Spermatophyta</taxon>
        <taxon>Magnoliopsida</taxon>
        <taxon>eudicotyledons</taxon>
        <taxon>Gunneridae</taxon>
        <taxon>Pentapetalae</taxon>
        <taxon>asterids</taxon>
        <taxon>Ericales</taxon>
        <taxon>Ericaceae</taxon>
        <taxon>Ericoideae</taxon>
        <taxon>Rhodoreae</taxon>
        <taxon>Rhododendron</taxon>
    </lineage>
</organism>
<dbReference type="AlphaFoldDB" id="A0AAV6IM73"/>
<accession>A0AAV6IM73</accession>
<feature type="region of interest" description="Disordered" evidence="1">
    <location>
        <begin position="37"/>
        <end position="100"/>
    </location>
</feature>
<reference evidence="2" key="1">
    <citation type="submission" date="2020-08" db="EMBL/GenBank/DDBJ databases">
        <title>Plant Genome Project.</title>
        <authorList>
            <person name="Zhang R.-G."/>
        </authorList>
    </citation>
    <scope>NUCLEOTIDE SEQUENCE</scope>
    <source>
        <strain evidence="2">WSP0</strain>
        <tissue evidence="2">Leaf</tissue>
    </source>
</reference>
<dbReference type="Proteomes" id="UP000823749">
    <property type="component" value="Chromosome 10"/>
</dbReference>
<gene>
    <name evidence="2" type="ORF">RHGRI_029567</name>
</gene>
<comment type="caution">
    <text evidence="2">The sequence shown here is derived from an EMBL/GenBank/DDBJ whole genome shotgun (WGS) entry which is preliminary data.</text>
</comment>
<keyword evidence="3" id="KW-1185">Reference proteome</keyword>
<sequence length="100" mass="11115">MVRHQTKNRQKECRRALQIEHSEAEYAHLRAEALAPHPQARYRLRSPESVGSHVAGPSSPPPESLVQVFSPPALAPPVFIDISLDSKEEDLEEPPMGNSN</sequence>
<proteinExistence type="predicted"/>
<protein>
    <submittedName>
        <fullName evidence="2">Uncharacterized protein</fullName>
    </submittedName>
</protein>
<name>A0AAV6IM73_9ERIC</name>
<evidence type="ECO:0000313" key="3">
    <source>
        <dbReference type="Proteomes" id="UP000823749"/>
    </source>
</evidence>
<evidence type="ECO:0000256" key="1">
    <source>
        <dbReference type="SAM" id="MobiDB-lite"/>
    </source>
</evidence>